<evidence type="ECO:0000313" key="8">
    <source>
        <dbReference type="EMBL" id="GKX31846.1"/>
    </source>
</evidence>
<feature type="transmembrane region" description="Helical" evidence="6">
    <location>
        <begin position="77"/>
        <end position="96"/>
    </location>
</feature>
<feature type="transmembrane region" description="Helical" evidence="6">
    <location>
        <begin position="45"/>
        <end position="65"/>
    </location>
</feature>
<comment type="subcellular location">
    <subcellularLocation>
        <location evidence="1">Cell membrane</location>
        <topology evidence="1">Multi-pass membrane protein</topology>
    </subcellularLocation>
</comment>
<dbReference type="PANTHER" id="PTHR43826:SF7">
    <property type="entry name" value="PROTEIN UHPC, PUTATIVE-RELATED"/>
    <property type="match status" value="1"/>
</dbReference>
<feature type="transmembrane region" description="Helical" evidence="6">
    <location>
        <begin position="380"/>
        <end position="402"/>
    </location>
</feature>
<feature type="transmembrane region" description="Helical" evidence="6">
    <location>
        <begin position="355"/>
        <end position="374"/>
    </location>
</feature>
<dbReference type="Gene3D" id="1.20.1250.20">
    <property type="entry name" value="MFS general substrate transporter like domains"/>
    <property type="match status" value="2"/>
</dbReference>
<dbReference type="RefSeq" id="WP_281819166.1">
    <property type="nucleotide sequence ID" value="NZ_BRLB01000022.1"/>
</dbReference>
<feature type="transmembrane region" description="Helical" evidence="6">
    <location>
        <begin position="318"/>
        <end position="343"/>
    </location>
</feature>
<evidence type="ECO:0000256" key="1">
    <source>
        <dbReference type="ARBA" id="ARBA00004651"/>
    </source>
</evidence>
<evidence type="ECO:0000256" key="4">
    <source>
        <dbReference type="ARBA" id="ARBA00022989"/>
    </source>
</evidence>
<protein>
    <submittedName>
        <fullName evidence="8">MFS transporter</fullName>
    </submittedName>
</protein>
<evidence type="ECO:0000256" key="2">
    <source>
        <dbReference type="ARBA" id="ARBA00022448"/>
    </source>
</evidence>
<name>A0A9W6DG20_9FIRM</name>
<gene>
    <name evidence="8" type="ORF">SH1V18_43260</name>
</gene>
<keyword evidence="5 6" id="KW-0472">Membrane</keyword>
<sequence length="419" mass="47257">MIKLNKTQVKIFILCWAAYASIYFGRVNLSVAIPQIQNTFGWSKGSIGLIGTLFYWVYGFGQLINGQIGDKVSARKIIFMGLITTAVCNIFFGFSYVYLIMIILWVVNAYAQSLLWGPIVKSITNWYEYDKRSSVSIGISTSMVAGYLLAWGGSGLIISRYSWNYVFLIPGVVIFIYSIIWFIFFIDKPKVQESCVLNDTRESSISENQDKYTLLQVVKRSKLIYIVIACCVQGIIKDSIALWAPSLFMETQSLDINKTIQYIIFIPCMNLLGMMLASYLNKKMQYKEKRTIVWLFIAGIITVLGYFMFGSYSTVTALLFLGLLSAVMYGANTLLLGVIPLHFSKYNRASSVAGFLDFCSYFAAGFSTFVTGVLVDSFGWNGVMVFWIVCLIIGTIALLMSLKYDKIAVKMKEVMNNTY</sequence>
<evidence type="ECO:0000256" key="6">
    <source>
        <dbReference type="SAM" id="Phobius"/>
    </source>
</evidence>
<proteinExistence type="predicted"/>
<comment type="caution">
    <text evidence="8">The sequence shown here is derived from an EMBL/GenBank/DDBJ whole genome shotgun (WGS) entry which is preliminary data.</text>
</comment>
<dbReference type="InterPro" id="IPR020846">
    <property type="entry name" value="MFS_dom"/>
</dbReference>
<dbReference type="GO" id="GO:0035435">
    <property type="term" value="P:phosphate ion transmembrane transport"/>
    <property type="evidence" value="ECO:0007669"/>
    <property type="project" value="TreeGrafter"/>
</dbReference>
<dbReference type="PIRSF" id="PIRSF002808">
    <property type="entry name" value="Hexose_phosphate_transp"/>
    <property type="match status" value="1"/>
</dbReference>
<dbReference type="Pfam" id="PF07690">
    <property type="entry name" value="MFS_1"/>
    <property type="match status" value="1"/>
</dbReference>
<dbReference type="Proteomes" id="UP001144256">
    <property type="component" value="Unassembled WGS sequence"/>
</dbReference>
<feature type="transmembrane region" description="Helical" evidence="6">
    <location>
        <begin position="12"/>
        <end position="33"/>
    </location>
</feature>
<dbReference type="AlphaFoldDB" id="A0A9W6DG20"/>
<evidence type="ECO:0000313" key="9">
    <source>
        <dbReference type="Proteomes" id="UP001144256"/>
    </source>
</evidence>
<dbReference type="InterPro" id="IPR036259">
    <property type="entry name" value="MFS_trans_sf"/>
</dbReference>
<dbReference type="InterPro" id="IPR011701">
    <property type="entry name" value="MFS"/>
</dbReference>
<dbReference type="SUPFAM" id="SSF103473">
    <property type="entry name" value="MFS general substrate transporter"/>
    <property type="match status" value="1"/>
</dbReference>
<feature type="transmembrane region" description="Helical" evidence="6">
    <location>
        <begin position="165"/>
        <end position="186"/>
    </location>
</feature>
<evidence type="ECO:0000256" key="3">
    <source>
        <dbReference type="ARBA" id="ARBA00022692"/>
    </source>
</evidence>
<dbReference type="InterPro" id="IPR051337">
    <property type="entry name" value="OPA_Antiporter"/>
</dbReference>
<feature type="transmembrane region" description="Helical" evidence="6">
    <location>
        <begin position="102"/>
        <end position="123"/>
    </location>
</feature>
<dbReference type="EMBL" id="BRLB01000022">
    <property type="protein sequence ID" value="GKX31846.1"/>
    <property type="molecule type" value="Genomic_DNA"/>
</dbReference>
<keyword evidence="4 6" id="KW-1133">Transmembrane helix</keyword>
<evidence type="ECO:0000259" key="7">
    <source>
        <dbReference type="PROSITE" id="PS50850"/>
    </source>
</evidence>
<feature type="transmembrane region" description="Helical" evidence="6">
    <location>
        <begin position="292"/>
        <end position="312"/>
    </location>
</feature>
<dbReference type="PROSITE" id="PS50850">
    <property type="entry name" value="MFS"/>
    <property type="match status" value="1"/>
</dbReference>
<evidence type="ECO:0000256" key="5">
    <source>
        <dbReference type="ARBA" id="ARBA00023136"/>
    </source>
</evidence>
<organism evidence="8 9">
    <name type="scientific">Vallitalea longa</name>
    <dbReference type="NCBI Taxonomy" id="2936439"/>
    <lineage>
        <taxon>Bacteria</taxon>
        <taxon>Bacillati</taxon>
        <taxon>Bacillota</taxon>
        <taxon>Clostridia</taxon>
        <taxon>Lachnospirales</taxon>
        <taxon>Vallitaleaceae</taxon>
        <taxon>Vallitalea</taxon>
    </lineage>
</organism>
<feature type="transmembrane region" description="Helical" evidence="6">
    <location>
        <begin position="260"/>
        <end position="280"/>
    </location>
</feature>
<keyword evidence="3 6" id="KW-0812">Transmembrane</keyword>
<feature type="domain" description="Major facilitator superfamily (MFS) profile" evidence="7">
    <location>
        <begin position="1"/>
        <end position="406"/>
    </location>
</feature>
<feature type="transmembrane region" description="Helical" evidence="6">
    <location>
        <begin position="223"/>
        <end position="248"/>
    </location>
</feature>
<dbReference type="GO" id="GO:0061513">
    <property type="term" value="F:glucose 6-phosphate:phosphate antiporter activity"/>
    <property type="evidence" value="ECO:0007669"/>
    <property type="project" value="TreeGrafter"/>
</dbReference>
<dbReference type="GO" id="GO:0005886">
    <property type="term" value="C:plasma membrane"/>
    <property type="evidence" value="ECO:0007669"/>
    <property type="project" value="UniProtKB-SubCell"/>
</dbReference>
<accession>A0A9W6DG20</accession>
<keyword evidence="2" id="KW-0813">Transport</keyword>
<reference evidence="8" key="1">
    <citation type="submission" date="2022-06" db="EMBL/GenBank/DDBJ databases">
        <title>Vallitalea longa sp. nov., an anaerobic bacterium isolated from marine sediment.</title>
        <authorList>
            <person name="Hirano S."/>
            <person name="Terahara T."/>
            <person name="Mori K."/>
            <person name="Hamada M."/>
            <person name="Matsumoto R."/>
            <person name="Kobayashi T."/>
        </authorList>
    </citation>
    <scope>NUCLEOTIDE SEQUENCE</scope>
    <source>
        <strain evidence="8">SH18-1</strain>
    </source>
</reference>
<keyword evidence="9" id="KW-1185">Reference proteome</keyword>
<dbReference type="InterPro" id="IPR000849">
    <property type="entry name" value="Sugar_P_transporter"/>
</dbReference>
<dbReference type="PANTHER" id="PTHR43826">
    <property type="entry name" value="GLUCOSE-6-PHOSPHATE EXCHANGER SLC37A4"/>
    <property type="match status" value="1"/>
</dbReference>
<feature type="transmembrane region" description="Helical" evidence="6">
    <location>
        <begin position="135"/>
        <end position="159"/>
    </location>
</feature>